<keyword evidence="8 14" id="KW-0547">Nucleotide-binding</keyword>
<dbReference type="GO" id="GO:0048029">
    <property type="term" value="F:monosaccharide binding"/>
    <property type="evidence" value="ECO:0007669"/>
    <property type="project" value="TreeGrafter"/>
</dbReference>
<dbReference type="EMBL" id="ML996700">
    <property type="protein sequence ID" value="KAF2398304.1"/>
    <property type="molecule type" value="Genomic_DNA"/>
</dbReference>
<feature type="binding site" evidence="14">
    <location>
        <begin position="88"/>
        <end position="89"/>
    </location>
    <ligand>
        <name>ATP</name>
        <dbReference type="ChEBI" id="CHEBI:30616"/>
    </ligand>
</feature>
<feature type="binding site" evidence="14">
    <location>
        <position position="669"/>
    </location>
    <ligand>
        <name>beta-D-fructose 2,6-bisphosphate</name>
        <dbReference type="ChEBI" id="CHEBI:58579"/>
        <note>allosteric activator; ligand shared between dimeric partners</note>
    </ligand>
</feature>
<sequence>MSTELPFLAPSEAKKRKIAVMTSGGDAPGMNGAVRAVVRMAIAKGCDAFCIHEGYDGLVKGGDMIKKTEWDDVRGYLAEGGTLIGTARCAAFRERWGRLKAAKNLIEKGIDALIVCGGDGSLTGADLFRKEWPSLLAELVEKKELTAEQTEGHGNLNIVGLVGSIDNDMCSTDATIGCYSSLHRICDSVDCIADTAQSHQRAFVVEVMGRHCGWLALMSAISTGADFLFIPEVPPARDWKKGMCNIITEHRKMGKRTTIVIVAEGAQDLDLKKISPEDVRKLLAEELGLDTRVTTLGHVQRGGQPCAYDRMLSTLQGADAVNAVLEATPETPSPVISIIENKIVRNPLVQAVQLTQQVADTIARKEFDKALHLRDSEFAEYFKSYLITSSVDQPDLKLPEDKRMRVGIIHVGAPAGGMNAATRAAVSYCVGRGHTPVALYNGFSGLIRHHGDKPLGAVRELTWLDCVQWTSRGGSEIGTNRTLPSDNMDTVAYCMEHYKIDALLIVGGFEAFTALSELRQARATHPQLKIPMVILPATVSNNVPGTEYSLGSDTCLNALIEFCDTCRQSASSSRRRVFVIETQGGESGYVATIAGLSMGAMAVYTPEEGINIKMLDRDIDSLRAVFAKDKGQSRAGKIILRNEKASDTYTTEVIANIIRAEAKGRFEARVGIPGHFQQGKQPSPMDRIRGVRFGVKSLQHLETFFGKTPDEIAADPMSTAVIGIRGARLKFSPMETIERTETDWKHRRPKDEFWLGFKDLVDTLSGRRPPSEVHMHVPVLMPE</sequence>
<dbReference type="OrthoDB" id="537915at2759"/>
<evidence type="ECO:0000256" key="3">
    <source>
        <dbReference type="ARBA" id="ARBA00004679"/>
    </source>
</evidence>
<dbReference type="NCBIfam" id="TIGR02478">
    <property type="entry name" value="6PF1K_euk"/>
    <property type="match status" value="1"/>
</dbReference>
<evidence type="ECO:0000256" key="2">
    <source>
        <dbReference type="ARBA" id="ARBA00004496"/>
    </source>
</evidence>
<comment type="subcellular location">
    <subcellularLocation>
        <location evidence="2 14">Cytoplasm</location>
    </subcellularLocation>
</comment>
<dbReference type="AlphaFoldDB" id="A0A6G1HQV9"/>
<dbReference type="InterPro" id="IPR015912">
    <property type="entry name" value="Phosphofructokinase_CS"/>
</dbReference>
<feature type="binding site" evidence="14">
    <location>
        <position position="119"/>
    </location>
    <ligand>
        <name>Mg(2+)</name>
        <dbReference type="ChEBI" id="CHEBI:18420"/>
        <note>catalytic</note>
    </ligand>
</feature>
<dbReference type="InterPro" id="IPR009161">
    <property type="entry name" value="6-Pfructokinase_euk"/>
</dbReference>
<dbReference type="GO" id="GO:0016208">
    <property type="term" value="F:AMP binding"/>
    <property type="evidence" value="ECO:0007669"/>
    <property type="project" value="TreeGrafter"/>
</dbReference>
<comment type="subunit">
    <text evidence="14">Homotetramer.</text>
</comment>
<keyword evidence="12 14" id="KW-0324">Glycolysis</keyword>
<protein>
    <recommendedName>
        <fullName evidence="14">ATP-dependent 6-phosphofructokinase</fullName>
        <shortName evidence="14">ATP-PFK</shortName>
        <shortName evidence="14">Phosphofructokinase</shortName>
        <ecNumber evidence="14">2.7.1.11</ecNumber>
    </recommendedName>
    <alternativeName>
        <fullName evidence="14">Phosphohexokinase</fullName>
    </alternativeName>
</protein>
<evidence type="ECO:0000256" key="4">
    <source>
        <dbReference type="ARBA" id="ARBA00022490"/>
    </source>
</evidence>
<comment type="similarity">
    <text evidence="14">Belongs to the phosphofructokinase type A (PFKA) family. ATP-dependent PFK group I subfamily. Eukaryotic two domain clade 'E' sub-subfamily.</text>
</comment>
<dbReference type="PANTHER" id="PTHR13697:SF4">
    <property type="entry name" value="ATP-DEPENDENT 6-PHOSPHOFRUCTOKINASE"/>
    <property type="match status" value="1"/>
</dbReference>
<evidence type="ECO:0000259" key="16">
    <source>
        <dbReference type="Pfam" id="PF00365"/>
    </source>
</evidence>
<feature type="binding site" description="in other chain" evidence="14">
    <location>
        <begin position="298"/>
        <end position="301"/>
    </location>
    <ligand>
        <name>substrate</name>
        <note>ligand shared between dimeric partners</note>
    </ligand>
</feature>
<feature type="binding site" description="in other chain" evidence="14">
    <location>
        <position position="747"/>
    </location>
    <ligand>
        <name>beta-D-fructose 2,6-bisphosphate</name>
        <dbReference type="ChEBI" id="CHEBI:58579"/>
        <note>allosteric activator; ligand shared between dimeric partners</note>
    </ligand>
</feature>
<keyword evidence="10 14" id="KW-0067">ATP-binding</keyword>
<dbReference type="GO" id="GO:0005524">
    <property type="term" value="F:ATP binding"/>
    <property type="evidence" value="ECO:0007669"/>
    <property type="project" value="UniProtKB-KW"/>
</dbReference>
<dbReference type="GO" id="GO:0070095">
    <property type="term" value="F:fructose-6-phosphate binding"/>
    <property type="evidence" value="ECO:0007669"/>
    <property type="project" value="TreeGrafter"/>
</dbReference>
<dbReference type="FunFam" id="3.40.50.460:FF:000007">
    <property type="entry name" value="ATP-dependent 6-phosphofructokinase"/>
    <property type="match status" value="1"/>
</dbReference>
<feature type="domain" description="Phosphofructokinase" evidence="16">
    <location>
        <begin position="405"/>
        <end position="700"/>
    </location>
</feature>
<comment type="similarity">
    <text evidence="15">Belongs to the phosphofructokinase type A (PFKA) family. ATP-dependent PFK group I subfamily. Eukaryotic two domain clade "E" sub-subfamily.</text>
</comment>
<accession>A0A6G1HQV9</accession>
<feature type="binding site" description="in other chain" evidence="14">
    <location>
        <begin position="164"/>
        <end position="166"/>
    </location>
    <ligand>
        <name>substrate</name>
        <note>ligand shared between dimeric partners</note>
    </ligand>
</feature>
<gene>
    <name evidence="17" type="ORF">EJ06DRAFT_538869</name>
</gene>
<dbReference type="HAMAP" id="MF_03184">
    <property type="entry name" value="Phosphofructokinase_I_E"/>
    <property type="match status" value="1"/>
</dbReference>
<dbReference type="PIRSF" id="PIRSF000533">
    <property type="entry name" value="ATP_PFK_euk"/>
    <property type="match status" value="1"/>
</dbReference>
<feature type="binding site" description="in other chain" evidence="14">
    <location>
        <begin position="208"/>
        <end position="210"/>
    </location>
    <ligand>
        <name>substrate</name>
        <note>ligand shared between dimeric partners</note>
    </ligand>
</feature>
<feature type="binding site" evidence="14">
    <location>
        <position position="576"/>
    </location>
    <ligand>
        <name>beta-D-fructose 2,6-bisphosphate</name>
        <dbReference type="ChEBI" id="CHEBI:58579"/>
        <note>allosteric activator; ligand shared between dimeric partners</note>
    </ligand>
</feature>
<feature type="binding site" description="in other chain" evidence="14">
    <location>
        <begin position="583"/>
        <end position="585"/>
    </location>
    <ligand>
        <name>beta-D-fructose 2,6-bisphosphate</name>
        <dbReference type="ChEBI" id="CHEBI:58579"/>
        <note>allosteric activator; ligand shared between dimeric partners</note>
    </ligand>
</feature>
<dbReference type="GO" id="GO:0006002">
    <property type="term" value="P:fructose 6-phosphate metabolic process"/>
    <property type="evidence" value="ECO:0007669"/>
    <property type="project" value="InterPro"/>
</dbReference>
<feature type="region of interest" description="C-terminal regulatory PFK domain 2" evidence="14">
    <location>
        <begin position="405"/>
        <end position="783"/>
    </location>
</feature>
<feature type="binding site" evidence="14">
    <location>
        <position position="25"/>
    </location>
    <ligand>
        <name>ATP</name>
        <dbReference type="ChEBI" id="CHEBI:30616"/>
    </ligand>
</feature>
<evidence type="ECO:0000256" key="7">
    <source>
        <dbReference type="ARBA" id="ARBA00022723"/>
    </source>
</evidence>
<feature type="region of interest" description="N-terminal catalytic PFK domain 1" evidence="14">
    <location>
        <begin position="1"/>
        <end position="390"/>
    </location>
</feature>
<keyword evidence="5 14" id="KW-0021">Allosteric enzyme</keyword>
<evidence type="ECO:0000256" key="5">
    <source>
        <dbReference type="ARBA" id="ARBA00022533"/>
    </source>
</evidence>
<keyword evidence="9 14" id="KW-0418">Kinase</keyword>
<evidence type="ECO:0000256" key="13">
    <source>
        <dbReference type="ARBA" id="ARBA00048070"/>
    </source>
</evidence>
<reference evidence="17" key="1">
    <citation type="journal article" date="2020" name="Stud. Mycol.">
        <title>101 Dothideomycetes genomes: a test case for predicting lifestyles and emergence of pathogens.</title>
        <authorList>
            <person name="Haridas S."/>
            <person name="Albert R."/>
            <person name="Binder M."/>
            <person name="Bloem J."/>
            <person name="Labutti K."/>
            <person name="Salamov A."/>
            <person name="Andreopoulos B."/>
            <person name="Baker S."/>
            <person name="Barry K."/>
            <person name="Bills G."/>
            <person name="Bluhm B."/>
            <person name="Cannon C."/>
            <person name="Castanera R."/>
            <person name="Culley D."/>
            <person name="Daum C."/>
            <person name="Ezra D."/>
            <person name="Gonzalez J."/>
            <person name="Henrissat B."/>
            <person name="Kuo A."/>
            <person name="Liang C."/>
            <person name="Lipzen A."/>
            <person name="Lutzoni F."/>
            <person name="Magnuson J."/>
            <person name="Mondo S."/>
            <person name="Nolan M."/>
            <person name="Ohm R."/>
            <person name="Pangilinan J."/>
            <person name="Park H.-J."/>
            <person name="Ramirez L."/>
            <person name="Alfaro M."/>
            <person name="Sun H."/>
            <person name="Tritt A."/>
            <person name="Yoshinaga Y."/>
            <person name="Zwiers L.-H."/>
            <person name="Turgeon B."/>
            <person name="Goodwin S."/>
            <person name="Spatafora J."/>
            <person name="Crous P."/>
            <person name="Grigoriev I."/>
        </authorList>
    </citation>
    <scope>NUCLEOTIDE SEQUENCE</scope>
    <source>
        <strain evidence="17">CBS 262.69</strain>
    </source>
</reference>
<evidence type="ECO:0000313" key="18">
    <source>
        <dbReference type="Proteomes" id="UP000799640"/>
    </source>
</evidence>
<feature type="binding site" description="in other chain" evidence="14">
    <location>
        <begin position="538"/>
        <end position="542"/>
    </location>
    <ligand>
        <name>beta-D-fructose 2,6-bisphosphate</name>
        <dbReference type="ChEBI" id="CHEBI:58579"/>
        <note>allosteric activator; ligand shared between dimeric partners</note>
    </ligand>
</feature>
<feature type="binding site" evidence="14">
    <location>
        <position position="201"/>
    </location>
    <ligand>
        <name>substrate</name>
        <note>ligand shared between dimeric partners</note>
    </ligand>
</feature>
<dbReference type="PROSITE" id="PS00433">
    <property type="entry name" value="PHOSPHOFRUCTOKINASE"/>
    <property type="match status" value="1"/>
</dbReference>
<dbReference type="InterPro" id="IPR022953">
    <property type="entry name" value="ATP_PFK"/>
</dbReference>
<feature type="binding site" evidence="14">
    <location>
        <begin position="118"/>
        <end position="121"/>
    </location>
    <ligand>
        <name>ATP</name>
        <dbReference type="ChEBI" id="CHEBI:30616"/>
    </ligand>
</feature>
<feature type="domain" description="Phosphofructokinase" evidence="16">
    <location>
        <begin position="17"/>
        <end position="323"/>
    </location>
</feature>
<dbReference type="GO" id="GO:0005945">
    <property type="term" value="C:6-phosphofructokinase complex"/>
    <property type="evidence" value="ECO:0007669"/>
    <property type="project" value="TreeGrafter"/>
</dbReference>
<feature type="binding site" evidence="14">
    <location>
        <position position="292"/>
    </location>
    <ligand>
        <name>substrate</name>
        <note>ligand shared between dimeric partners</note>
    </ligand>
</feature>
<comment type="pathway">
    <text evidence="3 14 15">Carbohydrate degradation; glycolysis; D-glyceraldehyde 3-phosphate and glycerone phosphate from D-glucose: step 3/4.</text>
</comment>
<keyword evidence="4 14" id="KW-0963">Cytoplasm</keyword>
<evidence type="ECO:0000256" key="11">
    <source>
        <dbReference type="ARBA" id="ARBA00022842"/>
    </source>
</evidence>
<keyword evidence="6 14" id="KW-0808">Transferase</keyword>
<proteinExistence type="inferred from homology"/>
<evidence type="ECO:0000256" key="12">
    <source>
        <dbReference type="ARBA" id="ARBA00023152"/>
    </source>
</evidence>
<feature type="active site" description="Proton acceptor" evidence="14">
    <location>
        <position position="166"/>
    </location>
</feature>
<feature type="binding site" description="in other chain" evidence="14">
    <location>
        <position position="643"/>
    </location>
    <ligand>
        <name>beta-D-fructose 2,6-bisphosphate</name>
        <dbReference type="ChEBI" id="CHEBI:58579"/>
        <note>allosteric activator; ligand shared between dimeric partners</note>
    </ligand>
</feature>
<dbReference type="Pfam" id="PF00365">
    <property type="entry name" value="PFK"/>
    <property type="match status" value="2"/>
</dbReference>
<feature type="binding site" description="in other chain" evidence="14">
    <location>
        <position position="264"/>
    </location>
    <ligand>
        <name>substrate</name>
        <note>ligand shared between dimeric partners</note>
    </ligand>
</feature>
<dbReference type="GO" id="GO:0003872">
    <property type="term" value="F:6-phosphofructokinase activity"/>
    <property type="evidence" value="ECO:0007669"/>
    <property type="project" value="UniProtKB-UniRule"/>
</dbReference>
<dbReference type="GO" id="GO:0061621">
    <property type="term" value="P:canonical glycolysis"/>
    <property type="evidence" value="ECO:0007669"/>
    <property type="project" value="TreeGrafter"/>
</dbReference>
<dbReference type="UniPathway" id="UPA00109">
    <property type="reaction ID" value="UER00182"/>
</dbReference>
<dbReference type="Gene3D" id="3.40.50.450">
    <property type="match status" value="2"/>
</dbReference>
<comment type="catalytic activity">
    <reaction evidence="13 14 15">
        <text>beta-D-fructose 6-phosphate + ATP = beta-D-fructose 1,6-bisphosphate + ADP + H(+)</text>
        <dbReference type="Rhea" id="RHEA:16109"/>
        <dbReference type="ChEBI" id="CHEBI:15378"/>
        <dbReference type="ChEBI" id="CHEBI:30616"/>
        <dbReference type="ChEBI" id="CHEBI:32966"/>
        <dbReference type="ChEBI" id="CHEBI:57634"/>
        <dbReference type="ChEBI" id="CHEBI:456216"/>
        <dbReference type="EC" id="2.7.1.11"/>
    </reaction>
</comment>
<keyword evidence="11 14" id="KW-0460">Magnesium</keyword>
<evidence type="ECO:0000256" key="1">
    <source>
        <dbReference type="ARBA" id="ARBA00001946"/>
    </source>
</evidence>
<organism evidence="17 18">
    <name type="scientific">Trichodelitschia bisporula</name>
    <dbReference type="NCBI Taxonomy" id="703511"/>
    <lineage>
        <taxon>Eukaryota</taxon>
        <taxon>Fungi</taxon>
        <taxon>Dikarya</taxon>
        <taxon>Ascomycota</taxon>
        <taxon>Pezizomycotina</taxon>
        <taxon>Dothideomycetes</taxon>
        <taxon>Dothideomycetes incertae sedis</taxon>
        <taxon>Phaeotrichales</taxon>
        <taxon>Phaeotrichaceae</taxon>
        <taxon>Trichodelitschia</taxon>
    </lineage>
</organism>
<evidence type="ECO:0000256" key="9">
    <source>
        <dbReference type="ARBA" id="ARBA00022777"/>
    </source>
</evidence>
<dbReference type="Gene3D" id="3.40.50.460">
    <property type="entry name" value="Phosphofructokinase domain"/>
    <property type="match status" value="2"/>
</dbReference>
<evidence type="ECO:0000256" key="8">
    <source>
        <dbReference type="ARBA" id="ARBA00022741"/>
    </source>
</evidence>
<comment type="activity regulation">
    <text evidence="14">Allosterically activated by ADP, AMP, or fructose 2,6-bisphosphate, and allosterically inhibited by ATP or citrate.</text>
</comment>
<keyword evidence="7 14" id="KW-0479">Metal-binding</keyword>
<dbReference type="InterPro" id="IPR035966">
    <property type="entry name" value="PKF_sf"/>
</dbReference>
<dbReference type="PRINTS" id="PR00476">
    <property type="entry name" value="PHFRCTKINASE"/>
</dbReference>
<dbReference type="GO" id="GO:0042802">
    <property type="term" value="F:identical protein binding"/>
    <property type="evidence" value="ECO:0007669"/>
    <property type="project" value="TreeGrafter"/>
</dbReference>
<evidence type="ECO:0000313" key="17">
    <source>
        <dbReference type="EMBL" id="KAF2398304.1"/>
    </source>
</evidence>
<dbReference type="GO" id="GO:0046872">
    <property type="term" value="F:metal ion binding"/>
    <property type="evidence" value="ECO:0007669"/>
    <property type="project" value="UniProtKB-KW"/>
</dbReference>
<dbReference type="PANTHER" id="PTHR13697">
    <property type="entry name" value="PHOSPHOFRUCTOKINASE"/>
    <property type="match status" value="1"/>
</dbReference>
<evidence type="ECO:0000256" key="14">
    <source>
        <dbReference type="HAMAP-Rule" id="MF_03184"/>
    </source>
</evidence>
<feature type="region of interest" description="Interdomain linker" evidence="14">
    <location>
        <begin position="391"/>
        <end position="404"/>
    </location>
</feature>
<dbReference type="Proteomes" id="UP000799640">
    <property type="component" value="Unassembled WGS sequence"/>
</dbReference>
<keyword evidence="18" id="KW-1185">Reference proteome</keyword>
<dbReference type="FunFam" id="3.40.50.460:FF:000008">
    <property type="entry name" value="ATP-dependent 6-phosphofructokinase"/>
    <property type="match status" value="1"/>
</dbReference>
<name>A0A6G1HQV9_9PEZI</name>
<feature type="binding site" description="in other chain" evidence="14">
    <location>
        <begin position="675"/>
        <end position="678"/>
    </location>
    <ligand>
        <name>beta-D-fructose 2,6-bisphosphate</name>
        <dbReference type="ChEBI" id="CHEBI:58579"/>
        <note>allosteric activator; ligand shared between dimeric partners</note>
    </ligand>
</feature>
<dbReference type="SUPFAM" id="SSF53784">
    <property type="entry name" value="Phosphofructokinase"/>
    <property type="match status" value="2"/>
</dbReference>
<dbReference type="EC" id="2.7.1.11" evidence="14"/>
<evidence type="ECO:0000256" key="6">
    <source>
        <dbReference type="ARBA" id="ARBA00022679"/>
    </source>
</evidence>
<dbReference type="GO" id="GO:0030388">
    <property type="term" value="P:fructose 1,6-bisphosphate metabolic process"/>
    <property type="evidence" value="ECO:0007669"/>
    <property type="project" value="TreeGrafter"/>
</dbReference>
<evidence type="ECO:0000256" key="10">
    <source>
        <dbReference type="ARBA" id="ARBA00022840"/>
    </source>
</evidence>
<feature type="binding site" description="in other chain" evidence="14">
    <location>
        <position position="481"/>
    </location>
    <ligand>
        <name>beta-D-fructose 2,6-bisphosphate</name>
        <dbReference type="ChEBI" id="CHEBI:58579"/>
        <note>allosteric activator; ligand shared between dimeric partners</note>
    </ligand>
</feature>
<comment type="cofactor">
    <cofactor evidence="1 14">
        <name>Mg(2+)</name>
        <dbReference type="ChEBI" id="CHEBI:18420"/>
    </cofactor>
</comment>
<dbReference type="GO" id="GO:0005739">
    <property type="term" value="C:mitochondrion"/>
    <property type="evidence" value="ECO:0007669"/>
    <property type="project" value="TreeGrafter"/>
</dbReference>
<comment type="function">
    <text evidence="14">Catalyzes the phosphorylation of D-fructose 6-phosphate to fructose 1,6-bisphosphate by ATP, the first committing step of glycolysis.</text>
</comment>
<dbReference type="InterPro" id="IPR000023">
    <property type="entry name" value="Phosphofructokinase_dom"/>
</dbReference>
<evidence type="ECO:0000256" key="15">
    <source>
        <dbReference type="PIRNR" id="PIRNR000533"/>
    </source>
</evidence>